<dbReference type="OrthoDB" id="10068793at2759"/>
<dbReference type="AlphaFoldDB" id="A0A7I8VNK0"/>
<dbReference type="Pfam" id="PF13600">
    <property type="entry name" value="DUF4140"/>
    <property type="match status" value="1"/>
</dbReference>
<dbReference type="InterPro" id="IPR037291">
    <property type="entry name" value="DUF4139"/>
</dbReference>
<dbReference type="InterPro" id="IPR011935">
    <property type="entry name" value="CHP02231"/>
</dbReference>
<dbReference type="Gene3D" id="1.10.287.510">
    <property type="entry name" value="Helix hairpin bin"/>
    <property type="match status" value="1"/>
</dbReference>
<protein>
    <submittedName>
        <fullName evidence="4">DgyrCDS6095</fullName>
    </submittedName>
</protein>
<gene>
    <name evidence="4" type="ORF">DGYR_LOCUS5845</name>
</gene>
<evidence type="ECO:0000313" key="4">
    <source>
        <dbReference type="EMBL" id="CAD5117308.1"/>
    </source>
</evidence>
<dbReference type="PANTHER" id="PTHR31005">
    <property type="entry name" value="DUF4139 DOMAIN-CONTAINING PROTEIN"/>
    <property type="match status" value="1"/>
</dbReference>
<evidence type="ECO:0000259" key="2">
    <source>
        <dbReference type="Pfam" id="PF13598"/>
    </source>
</evidence>
<dbReference type="InterPro" id="IPR025554">
    <property type="entry name" value="DUF4140"/>
</dbReference>
<evidence type="ECO:0000259" key="3">
    <source>
        <dbReference type="Pfam" id="PF13600"/>
    </source>
</evidence>
<dbReference type="Proteomes" id="UP000549394">
    <property type="component" value="Unassembled WGS sequence"/>
</dbReference>
<accession>A0A7I8VNK0</accession>
<dbReference type="EMBL" id="CAJFCJ010000007">
    <property type="protein sequence ID" value="CAD5117308.1"/>
    <property type="molecule type" value="Genomic_DNA"/>
</dbReference>
<comment type="caution">
    <text evidence="4">The sequence shown here is derived from an EMBL/GenBank/DDBJ whole genome shotgun (WGS) entry which is preliminary data.</text>
</comment>
<keyword evidence="5" id="KW-1185">Reference proteome</keyword>
<proteinExistence type="predicted"/>
<name>A0A7I8VNK0_9ANNE</name>
<dbReference type="PANTHER" id="PTHR31005:SF8">
    <property type="entry name" value="DUF4139 DOMAIN-CONTAINING PROTEIN"/>
    <property type="match status" value="1"/>
</dbReference>
<feature type="domain" description="DUF4140" evidence="3">
    <location>
        <begin position="21"/>
        <end position="127"/>
    </location>
</feature>
<organism evidence="4 5">
    <name type="scientific">Dimorphilus gyrociliatus</name>
    <dbReference type="NCBI Taxonomy" id="2664684"/>
    <lineage>
        <taxon>Eukaryota</taxon>
        <taxon>Metazoa</taxon>
        <taxon>Spiralia</taxon>
        <taxon>Lophotrochozoa</taxon>
        <taxon>Annelida</taxon>
        <taxon>Polychaeta</taxon>
        <taxon>Polychaeta incertae sedis</taxon>
        <taxon>Dinophilidae</taxon>
        <taxon>Dimorphilus</taxon>
    </lineage>
</organism>
<feature type="coiled-coil region" evidence="1">
    <location>
        <begin position="167"/>
        <end position="194"/>
    </location>
</feature>
<feature type="domain" description="DUF4139" evidence="2">
    <location>
        <begin position="218"/>
        <end position="554"/>
    </location>
</feature>
<dbReference type="NCBIfam" id="TIGR02231">
    <property type="entry name" value="mucoidy inhibitor MuiA family protein"/>
    <property type="match status" value="1"/>
</dbReference>
<evidence type="ECO:0000313" key="5">
    <source>
        <dbReference type="Proteomes" id="UP000549394"/>
    </source>
</evidence>
<sequence length="568" mass="64691">MAEETNAKSDILMHKLETVKVVVFLDRAEVTRQLSTKIGKGENEIVIKELSEYLDSESLRVEGKGHGSIVDVIVKTDRTCLEKVEEEKRNEADIKKAELENELKELTQKIAYLEKSAQTLQSQKNVLENFGKNIPEKDKNFNEEFVTSFVSFVNSYGTSMEKISTGILDTNREIEECREKERKLREKISNLFHKVTKTKTRQLSIYVDGAAEGDIEIMISYVVMNASWKPKYDIRVSSIDQTLKIHYYGLIKQTTEEDWNACQVFLSSATPSIGGNLPKLGNFQLSLKPKFVPYEERTKSKGLPPPARMMMTSVALKKSRSRASYASHDTSEILEMCEESAEVNEYLTSTTFEVSKPATIPSDQVEHKVCIAVLDLQAQFQYKTVPRKAAHAYLIAKVTNNSDYAFFPGKGNIFFDNNFVAKTDFKAVSPKEEFSCDLGRDLSVRIDFKPEQKFKERTGWVHRSTMTTYSQNIVVKNTKAFPIHITVIDRVPQSVDDEIKVNLIEPCGLKLGPQEKVDYSKPIRINKQNNIEWEFDLGSGKEKACLLKYSIEHPASKQIDTIEIYDNE</sequence>
<feature type="coiled-coil region" evidence="1">
    <location>
        <begin position="81"/>
        <end position="123"/>
    </location>
</feature>
<reference evidence="4 5" key="1">
    <citation type="submission" date="2020-08" db="EMBL/GenBank/DDBJ databases">
        <authorList>
            <person name="Hejnol A."/>
        </authorList>
    </citation>
    <scope>NUCLEOTIDE SEQUENCE [LARGE SCALE GENOMIC DNA]</scope>
</reference>
<evidence type="ECO:0000256" key="1">
    <source>
        <dbReference type="SAM" id="Coils"/>
    </source>
</evidence>
<keyword evidence="1" id="KW-0175">Coiled coil</keyword>
<dbReference type="Pfam" id="PF13598">
    <property type="entry name" value="DUF4139"/>
    <property type="match status" value="1"/>
</dbReference>